<dbReference type="AlphaFoldDB" id="A0A0S3S1J9"/>
<dbReference type="Gene3D" id="3.40.50.12780">
    <property type="entry name" value="N-terminal domain of ligase-like"/>
    <property type="match status" value="1"/>
</dbReference>
<evidence type="ECO:0008006" key="3">
    <source>
        <dbReference type="Google" id="ProtNLM"/>
    </source>
</evidence>
<evidence type="ECO:0000313" key="1">
    <source>
        <dbReference type="EMBL" id="BAT86701.1"/>
    </source>
</evidence>
<dbReference type="GO" id="GO:0016020">
    <property type="term" value="C:membrane"/>
    <property type="evidence" value="ECO:0007669"/>
    <property type="project" value="TreeGrafter"/>
</dbReference>
<dbReference type="InterPro" id="IPR042099">
    <property type="entry name" value="ANL_N_sf"/>
</dbReference>
<dbReference type="GO" id="GO:0005783">
    <property type="term" value="C:endoplasmic reticulum"/>
    <property type="evidence" value="ECO:0007669"/>
    <property type="project" value="TreeGrafter"/>
</dbReference>
<name>A0A0S3S1J9_PHAAN</name>
<accession>A0A0S3S1J9</accession>
<dbReference type="Proteomes" id="UP000291084">
    <property type="component" value="Chromosome 5"/>
</dbReference>
<proteinExistence type="predicted"/>
<dbReference type="PANTHER" id="PTHR43272:SF3">
    <property type="entry name" value="LONG CHAIN ACYL-COA SYNTHETASE 4"/>
    <property type="match status" value="1"/>
</dbReference>
<gene>
    <name evidence="1" type="primary">Vigan.05G000200</name>
    <name evidence="1" type="ORF">VIGAN_05000200</name>
</gene>
<reference evidence="1 2" key="1">
    <citation type="journal article" date="2015" name="Sci. Rep.">
        <title>The power of single molecule real-time sequencing technology in the de novo assembly of a eukaryotic genome.</title>
        <authorList>
            <person name="Sakai H."/>
            <person name="Naito K."/>
            <person name="Ogiso-Tanaka E."/>
            <person name="Takahashi Y."/>
            <person name="Iseki K."/>
            <person name="Muto C."/>
            <person name="Satou K."/>
            <person name="Teruya K."/>
            <person name="Shiroma A."/>
            <person name="Shimoji M."/>
            <person name="Hirano T."/>
            <person name="Itoh T."/>
            <person name="Kaga A."/>
            <person name="Tomooka N."/>
        </authorList>
    </citation>
    <scope>NUCLEOTIDE SEQUENCE [LARGE SCALE GENOMIC DNA]</scope>
    <source>
        <strain evidence="2">cv. Shumari</strain>
    </source>
</reference>
<dbReference type="PANTHER" id="PTHR43272">
    <property type="entry name" value="LONG-CHAIN-FATTY-ACID--COA LIGASE"/>
    <property type="match status" value="1"/>
</dbReference>
<dbReference type="GO" id="GO:0004467">
    <property type="term" value="F:long-chain fatty acid-CoA ligase activity"/>
    <property type="evidence" value="ECO:0007669"/>
    <property type="project" value="TreeGrafter"/>
</dbReference>
<dbReference type="EMBL" id="AP015038">
    <property type="protein sequence ID" value="BAT86701.1"/>
    <property type="molecule type" value="Genomic_DNA"/>
</dbReference>
<protein>
    <recommendedName>
        <fullName evidence="3">AMP-dependent synthetase/ligase domain-containing protein</fullName>
    </recommendedName>
</protein>
<keyword evidence="2" id="KW-1185">Reference proteome</keyword>
<dbReference type="SUPFAM" id="SSF56801">
    <property type="entry name" value="Acetyl-CoA synthetase-like"/>
    <property type="match status" value="1"/>
</dbReference>
<evidence type="ECO:0000313" key="2">
    <source>
        <dbReference type="Proteomes" id="UP000291084"/>
    </source>
</evidence>
<organism evidence="1 2">
    <name type="scientific">Vigna angularis var. angularis</name>
    <dbReference type="NCBI Taxonomy" id="157739"/>
    <lineage>
        <taxon>Eukaryota</taxon>
        <taxon>Viridiplantae</taxon>
        <taxon>Streptophyta</taxon>
        <taxon>Embryophyta</taxon>
        <taxon>Tracheophyta</taxon>
        <taxon>Spermatophyta</taxon>
        <taxon>Magnoliopsida</taxon>
        <taxon>eudicotyledons</taxon>
        <taxon>Gunneridae</taxon>
        <taxon>Pentapetalae</taxon>
        <taxon>rosids</taxon>
        <taxon>fabids</taxon>
        <taxon>Fabales</taxon>
        <taxon>Fabaceae</taxon>
        <taxon>Papilionoideae</taxon>
        <taxon>50 kb inversion clade</taxon>
        <taxon>NPAAA clade</taxon>
        <taxon>indigoferoid/millettioid clade</taxon>
        <taxon>Phaseoleae</taxon>
        <taxon>Vigna</taxon>
    </lineage>
</organism>
<sequence length="69" mass="7333">MGGDFLLCLQGYGLTETCARTFVLLPNEMEMPGTMGPPVPNVDVCLESVPETGCDALASTPRREICVEG</sequence>